<evidence type="ECO:0000313" key="2">
    <source>
        <dbReference type="Proteomes" id="UP000252139"/>
    </source>
</evidence>
<gene>
    <name evidence="1" type="ORF">CU097_015965</name>
</gene>
<evidence type="ECO:0000313" key="1">
    <source>
        <dbReference type="EMBL" id="RCI01657.1"/>
    </source>
</evidence>
<dbReference type="Proteomes" id="UP000252139">
    <property type="component" value="Unassembled WGS sequence"/>
</dbReference>
<proteinExistence type="predicted"/>
<reference evidence="1 2" key="1">
    <citation type="journal article" date="2018" name="G3 (Bethesda)">
        <title>Phylogenetic and Phylogenomic Definition of Rhizopus Species.</title>
        <authorList>
            <person name="Gryganskyi A.P."/>
            <person name="Golan J."/>
            <person name="Dolatabadi S."/>
            <person name="Mondo S."/>
            <person name="Robb S."/>
            <person name="Idnurm A."/>
            <person name="Muszewska A."/>
            <person name="Steczkiewicz K."/>
            <person name="Masonjones S."/>
            <person name="Liao H.L."/>
            <person name="Gajdeczka M.T."/>
            <person name="Anike F."/>
            <person name="Vuek A."/>
            <person name="Anishchenko I.M."/>
            <person name="Voigt K."/>
            <person name="de Hoog G.S."/>
            <person name="Smith M.E."/>
            <person name="Heitman J."/>
            <person name="Vilgalys R."/>
            <person name="Stajich J.E."/>
        </authorList>
    </citation>
    <scope>NUCLEOTIDE SEQUENCE [LARGE SCALE GENOMIC DNA]</scope>
    <source>
        <strain evidence="1 2">CBS 357.93</strain>
    </source>
</reference>
<accession>A0A367KHK2</accession>
<keyword evidence="2" id="KW-1185">Reference proteome</keyword>
<dbReference type="AlphaFoldDB" id="A0A367KHK2"/>
<sequence>NAYFAETTFTAEQLQDWMGKDFSWGATKRKQINNKRKRGREINVVKEELRAFSWKDISNIKEFRLFVRTMINDFVTIGYCRKSRTRENKSAVESSLNLRACVREL</sequence>
<dbReference type="OrthoDB" id="2206599at2759"/>
<name>A0A367KHK2_RHIAZ</name>
<dbReference type="EMBL" id="PJQL01000001">
    <property type="protein sequence ID" value="RCI01657.1"/>
    <property type="molecule type" value="Genomic_DNA"/>
</dbReference>
<feature type="non-terminal residue" evidence="1">
    <location>
        <position position="1"/>
    </location>
</feature>
<organism evidence="1 2">
    <name type="scientific">Rhizopus azygosporus</name>
    <name type="common">Rhizopus microsporus var. azygosporus</name>
    <dbReference type="NCBI Taxonomy" id="86630"/>
    <lineage>
        <taxon>Eukaryota</taxon>
        <taxon>Fungi</taxon>
        <taxon>Fungi incertae sedis</taxon>
        <taxon>Mucoromycota</taxon>
        <taxon>Mucoromycotina</taxon>
        <taxon>Mucoromycetes</taxon>
        <taxon>Mucorales</taxon>
        <taxon>Mucorineae</taxon>
        <taxon>Rhizopodaceae</taxon>
        <taxon>Rhizopus</taxon>
    </lineage>
</organism>
<comment type="caution">
    <text evidence="1">The sequence shown here is derived from an EMBL/GenBank/DDBJ whole genome shotgun (WGS) entry which is preliminary data.</text>
</comment>
<protein>
    <submittedName>
        <fullName evidence="1">Uncharacterized protein</fullName>
    </submittedName>
</protein>